<sequence>MSGLTGVLTAPYSLPPLQYVSAAASSCKSSDLQRIGKLIDRRWTEALSTQVVSPCFVCEPRLPAAHYRSPFCPTSGLVSIRPCAYVVTKG</sequence>
<name>A0A317VTT1_ASPEC</name>
<dbReference type="GeneID" id="37048808"/>
<dbReference type="AlphaFoldDB" id="A0A317VTT1"/>
<evidence type="ECO:0000313" key="1">
    <source>
        <dbReference type="EMBL" id="PWY77723.1"/>
    </source>
</evidence>
<dbReference type="VEuPathDB" id="FungiDB:BO83DRAFT_224020"/>
<dbReference type="RefSeq" id="XP_025390104.1">
    <property type="nucleotide sequence ID" value="XM_025526846.1"/>
</dbReference>
<accession>A0A317VTT1</accession>
<keyword evidence="2" id="KW-1185">Reference proteome</keyword>
<reference evidence="1" key="1">
    <citation type="submission" date="2016-12" db="EMBL/GenBank/DDBJ databases">
        <title>The genomes of Aspergillus section Nigri reveals drivers in fungal speciation.</title>
        <authorList>
            <consortium name="DOE Joint Genome Institute"/>
            <person name="Vesth T.C."/>
            <person name="Nybo J."/>
            <person name="Theobald S."/>
            <person name="Brandl J."/>
            <person name="Frisvad J.C."/>
            <person name="Nielsen K.F."/>
            <person name="Lyhne E.K."/>
            <person name="Kogle M.E."/>
            <person name="Kuo A."/>
            <person name="Riley R."/>
            <person name="Clum A."/>
            <person name="Nolan M."/>
            <person name="Lipzen A."/>
            <person name="Salamov A."/>
            <person name="Henrissat B."/>
            <person name="Wiebenga A."/>
            <person name="De vries R.P."/>
            <person name="Grigoriev I.V."/>
            <person name="Mortensen U.H."/>
            <person name="Andersen M.R."/>
            <person name="Baker S.E."/>
        </authorList>
    </citation>
    <scope>NUCLEOTIDE SEQUENCE</scope>
    <source>
        <strain evidence="1">CBS 122712</strain>
    </source>
</reference>
<organism evidence="1 2">
    <name type="scientific">Aspergillus eucalypticola (strain CBS 122712 / IBT 29274)</name>
    <dbReference type="NCBI Taxonomy" id="1448314"/>
    <lineage>
        <taxon>Eukaryota</taxon>
        <taxon>Fungi</taxon>
        <taxon>Dikarya</taxon>
        <taxon>Ascomycota</taxon>
        <taxon>Pezizomycotina</taxon>
        <taxon>Eurotiomycetes</taxon>
        <taxon>Eurotiomycetidae</taxon>
        <taxon>Eurotiales</taxon>
        <taxon>Aspergillaceae</taxon>
        <taxon>Aspergillus</taxon>
        <taxon>Aspergillus subgen. Circumdati</taxon>
    </lineage>
</organism>
<gene>
    <name evidence="1" type="ORF">BO83DRAFT_224020</name>
</gene>
<protein>
    <submittedName>
        <fullName evidence="1">Uncharacterized protein</fullName>
    </submittedName>
</protein>
<proteinExistence type="predicted"/>
<dbReference type="EMBL" id="MSFU01000007">
    <property type="protein sequence ID" value="PWY77723.1"/>
    <property type="molecule type" value="Genomic_DNA"/>
</dbReference>
<evidence type="ECO:0000313" key="2">
    <source>
        <dbReference type="Proteomes" id="UP000246171"/>
    </source>
</evidence>
<comment type="caution">
    <text evidence="1">The sequence shown here is derived from an EMBL/GenBank/DDBJ whole genome shotgun (WGS) entry which is preliminary data.</text>
</comment>
<dbReference type="Proteomes" id="UP000246171">
    <property type="component" value="Unassembled WGS sequence"/>
</dbReference>